<dbReference type="PANTHER" id="PTHR32089">
    <property type="entry name" value="METHYL-ACCEPTING CHEMOTAXIS PROTEIN MCPB"/>
    <property type="match status" value="1"/>
</dbReference>
<dbReference type="PRINTS" id="PR00260">
    <property type="entry name" value="CHEMTRNSDUCR"/>
</dbReference>
<dbReference type="InterPro" id="IPR003660">
    <property type="entry name" value="HAMP_dom"/>
</dbReference>
<evidence type="ECO:0000256" key="4">
    <source>
        <dbReference type="ARBA" id="ARBA00023136"/>
    </source>
</evidence>
<evidence type="ECO:0000313" key="10">
    <source>
        <dbReference type="EMBL" id="ADL50255.1"/>
    </source>
</evidence>
<dbReference type="InterPro" id="IPR004089">
    <property type="entry name" value="MCPsignal_dom"/>
</dbReference>
<dbReference type="OrthoDB" id="243053at2"/>
<dbReference type="GO" id="GO:0007165">
    <property type="term" value="P:signal transduction"/>
    <property type="evidence" value="ECO:0007669"/>
    <property type="project" value="UniProtKB-KW"/>
</dbReference>
<dbReference type="RefSeq" id="WP_010074975.1">
    <property type="nucleotide sequence ID" value="NC_014393.1"/>
</dbReference>
<dbReference type="EMBL" id="CP002160">
    <property type="protein sequence ID" value="ADL50255.1"/>
    <property type="molecule type" value="Genomic_DNA"/>
</dbReference>
<evidence type="ECO:0000259" key="8">
    <source>
        <dbReference type="PROSITE" id="PS50111"/>
    </source>
</evidence>
<dbReference type="GO" id="GO:0006935">
    <property type="term" value="P:chemotaxis"/>
    <property type="evidence" value="ECO:0007669"/>
    <property type="project" value="InterPro"/>
</dbReference>
<comment type="subcellular location">
    <subcellularLocation>
        <location evidence="1">Membrane</location>
        <topology evidence="1">Multi-pass membrane protein</topology>
    </subcellularLocation>
</comment>
<evidence type="ECO:0000259" key="9">
    <source>
        <dbReference type="PROSITE" id="PS50885"/>
    </source>
</evidence>
<dbReference type="STRING" id="573061.Clocel_0479"/>
<dbReference type="Pfam" id="PF00015">
    <property type="entry name" value="MCPsignal"/>
    <property type="match status" value="1"/>
</dbReference>
<protein>
    <submittedName>
        <fullName evidence="10">Methyl-accepting chemotaxis sensory transducer</fullName>
    </submittedName>
</protein>
<keyword evidence="11" id="KW-1185">Reference proteome</keyword>
<dbReference type="eggNOG" id="COG0840">
    <property type="taxonomic scope" value="Bacteria"/>
</dbReference>
<evidence type="ECO:0000313" key="11">
    <source>
        <dbReference type="Proteomes" id="UP000002730"/>
    </source>
</evidence>
<dbReference type="CDD" id="cd06225">
    <property type="entry name" value="HAMP"/>
    <property type="match status" value="1"/>
</dbReference>
<sequence>MKIKTKLILSISLIVVLSLISISSSFFVSRLQKNDALLINVAGRERMLSQRISKNVFLLFSKDKLEGTEIEAVKKELSASVALYDETLSGFLYGGEITSASGEKVTISDIGDDKVYAADINEIWIEFKKATDKVLLNQDESALQYIKENSNELLKRSNDVTVALEKTSEKKLQLQHDIQLASAIVIVILFTFVVLIISKDVVKPINDLVVLTQRVAQGNLNIKFDDRYKGEFKVLFRNFSIMVNNLRDSIKDTVKICDDVMYESQQLTSYSEMIANSSKEVTKAIEEVANGATDQANEVATSLKITQDLSSLLDKMIDYVSRTKQSVVLMQDSSNNCISQIQQLEGAIEGNLCENKKINSDIFVLSEKSSDISSILTTITTIAEQTNLLALNAAIEAARAGEQGKGFAVVAEEIRKLAEASGVAANQIQLIVSDIVDVIMTTRNAMDAMDKTMRITTETMDDTKQSLRVIENSIDSVIDNTDTEAKAINEISYHKEEVLQNIQHISSIIEMSAAAVEEISATTVQELQDIENLNRSIFNLNDKVKKFEETNKHFNLE</sequence>
<evidence type="ECO:0000256" key="5">
    <source>
        <dbReference type="ARBA" id="ARBA00023224"/>
    </source>
</evidence>
<dbReference type="InterPro" id="IPR004090">
    <property type="entry name" value="Chemotax_Me-accpt_rcpt"/>
</dbReference>
<dbReference type="PANTHER" id="PTHR32089:SF112">
    <property type="entry name" value="LYSOZYME-LIKE PROTEIN-RELATED"/>
    <property type="match status" value="1"/>
</dbReference>
<dbReference type="SMART" id="SM00283">
    <property type="entry name" value="MA"/>
    <property type="match status" value="1"/>
</dbReference>
<name>D9SQW7_CLOC7</name>
<proteinExistence type="inferred from homology"/>
<evidence type="ECO:0000256" key="6">
    <source>
        <dbReference type="ARBA" id="ARBA00029447"/>
    </source>
</evidence>
<organism evidence="10 11">
    <name type="scientific">Clostridium cellulovorans (strain ATCC 35296 / DSM 3052 / OCM 3 / 743B)</name>
    <dbReference type="NCBI Taxonomy" id="573061"/>
    <lineage>
        <taxon>Bacteria</taxon>
        <taxon>Bacillati</taxon>
        <taxon>Bacillota</taxon>
        <taxon>Clostridia</taxon>
        <taxon>Eubacteriales</taxon>
        <taxon>Clostridiaceae</taxon>
        <taxon>Clostridium</taxon>
    </lineage>
</organism>
<comment type="similarity">
    <text evidence="6">Belongs to the methyl-accepting chemotaxis (MCP) protein family.</text>
</comment>
<dbReference type="GO" id="GO:0004888">
    <property type="term" value="F:transmembrane signaling receptor activity"/>
    <property type="evidence" value="ECO:0007669"/>
    <property type="project" value="InterPro"/>
</dbReference>
<keyword evidence="2" id="KW-0812">Transmembrane</keyword>
<evidence type="ECO:0000256" key="3">
    <source>
        <dbReference type="ARBA" id="ARBA00022989"/>
    </source>
</evidence>
<keyword evidence="3" id="KW-1133">Transmembrane helix</keyword>
<evidence type="ECO:0000256" key="7">
    <source>
        <dbReference type="PROSITE-ProRule" id="PRU00284"/>
    </source>
</evidence>
<dbReference type="SMART" id="SM00304">
    <property type="entry name" value="HAMP"/>
    <property type="match status" value="1"/>
</dbReference>
<keyword evidence="5 7" id="KW-0807">Transducer</keyword>
<dbReference type="GO" id="GO:0016020">
    <property type="term" value="C:membrane"/>
    <property type="evidence" value="ECO:0007669"/>
    <property type="project" value="UniProtKB-SubCell"/>
</dbReference>
<accession>D9SQW7</accession>
<evidence type="ECO:0000256" key="1">
    <source>
        <dbReference type="ARBA" id="ARBA00004141"/>
    </source>
</evidence>
<dbReference type="KEGG" id="ccb:Clocel_0479"/>
<dbReference type="PROSITE" id="PS50885">
    <property type="entry name" value="HAMP"/>
    <property type="match status" value="1"/>
</dbReference>
<evidence type="ECO:0000256" key="2">
    <source>
        <dbReference type="ARBA" id="ARBA00022692"/>
    </source>
</evidence>
<dbReference type="InterPro" id="IPR029095">
    <property type="entry name" value="NarX-like_N"/>
</dbReference>
<dbReference type="Gene3D" id="1.10.287.950">
    <property type="entry name" value="Methyl-accepting chemotaxis protein"/>
    <property type="match status" value="1"/>
</dbReference>
<feature type="domain" description="Methyl-accepting transducer" evidence="8">
    <location>
        <begin position="270"/>
        <end position="520"/>
    </location>
</feature>
<dbReference type="PROSITE" id="PS50111">
    <property type="entry name" value="CHEMOTAXIS_TRANSDUC_2"/>
    <property type="match status" value="1"/>
</dbReference>
<dbReference type="Pfam" id="PF00672">
    <property type="entry name" value="HAMP"/>
    <property type="match status" value="1"/>
</dbReference>
<dbReference type="Pfam" id="PF13675">
    <property type="entry name" value="PilJ"/>
    <property type="match status" value="1"/>
</dbReference>
<reference evidence="10 11" key="1">
    <citation type="submission" date="2010-08" db="EMBL/GenBank/DDBJ databases">
        <title>Complete sequence of Clostridium cellulovorans 743B.</title>
        <authorList>
            <consortium name="US DOE Joint Genome Institute"/>
            <person name="Lucas S."/>
            <person name="Copeland A."/>
            <person name="Lapidus A."/>
            <person name="Cheng J.-F."/>
            <person name="Bruce D."/>
            <person name="Goodwin L."/>
            <person name="Pitluck S."/>
            <person name="Chertkov O."/>
            <person name="Detter J.C."/>
            <person name="Han C."/>
            <person name="Tapia R."/>
            <person name="Land M."/>
            <person name="Hauser L."/>
            <person name="Chang Y.-J."/>
            <person name="Jeffries C."/>
            <person name="Kyrpides N."/>
            <person name="Ivanova N."/>
            <person name="Mikhailova N."/>
            <person name="Hemme C.L."/>
            <person name="Woyke T."/>
        </authorList>
    </citation>
    <scope>NUCLEOTIDE SEQUENCE [LARGE SCALE GENOMIC DNA]</scope>
    <source>
        <strain evidence="11">ATCC 35296 / DSM 3052 / OCM 3 / 743B</strain>
    </source>
</reference>
<dbReference type="AlphaFoldDB" id="D9SQW7"/>
<feature type="domain" description="HAMP" evidence="9">
    <location>
        <begin position="199"/>
        <end position="251"/>
    </location>
</feature>
<keyword evidence="4" id="KW-0472">Membrane</keyword>
<dbReference type="Proteomes" id="UP000002730">
    <property type="component" value="Chromosome"/>
</dbReference>
<dbReference type="HOGENOM" id="CLU_000445_107_19_9"/>
<gene>
    <name evidence="10" type="ordered locus">Clocel_0479</name>
</gene>
<dbReference type="SUPFAM" id="SSF58104">
    <property type="entry name" value="Methyl-accepting chemotaxis protein (MCP) signaling domain"/>
    <property type="match status" value="1"/>
</dbReference>